<evidence type="ECO:0000313" key="3">
    <source>
        <dbReference type="EMBL" id="MXR37537.1"/>
    </source>
</evidence>
<dbReference type="InterPro" id="IPR029787">
    <property type="entry name" value="Nucleotide_cyclase"/>
</dbReference>
<dbReference type="InterPro" id="IPR000014">
    <property type="entry name" value="PAS"/>
</dbReference>
<dbReference type="PANTHER" id="PTHR44757">
    <property type="entry name" value="DIGUANYLATE CYCLASE DGCP"/>
    <property type="match status" value="1"/>
</dbReference>
<organism evidence="3 4">
    <name type="scientific">Craterilacuibacter sinensis</name>
    <dbReference type="NCBI Taxonomy" id="2686017"/>
    <lineage>
        <taxon>Bacteria</taxon>
        <taxon>Pseudomonadati</taxon>
        <taxon>Pseudomonadota</taxon>
        <taxon>Betaproteobacteria</taxon>
        <taxon>Neisseriales</taxon>
        <taxon>Neisseriaceae</taxon>
        <taxon>Craterilacuibacter</taxon>
    </lineage>
</organism>
<dbReference type="Pfam" id="PF05228">
    <property type="entry name" value="CHASE4"/>
    <property type="match status" value="1"/>
</dbReference>
<dbReference type="SMART" id="SM00091">
    <property type="entry name" value="PAS"/>
    <property type="match status" value="1"/>
</dbReference>
<dbReference type="InterPro" id="IPR007892">
    <property type="entry name" value="CHASE4"/>
</dbReference>
<protein>
    <submittedName>
        <fullName evidence="3">Diguanylate cyclase</fullName>
    </submittedName>
</protein>
<dbReference type="InterPro" id="IPR035965">
    <property type="entry name" value="PAS-like_dom_sf"/>
</dbReference>
<gene>
    <name evidence="3" type="ORF">GQF02_11170</name>
</gene>
<dbReference type="FunFam" id="3.30.70.270:FF:000001">
    <property type="entry name" value="Diguanylate cyclase domain protein"/>
    <property type="match status" value="1"/>
</dbReference>
<dbReference type="AlphaFoldDB" id="A0A845BLJ0"/>
<evidence type="ECO:0000313" key="4">
    <source>
        <dbReference type="Proteomes" id="UP000467214"/>
    </source>
</evidence>
<dbReference type="NCBIfam" id="TIGR00254">
    <property type="entry name" value="GGDEF"/>
    <property type="match status" value="1"/>
</dbReference>
<dbReference type="Proteomes" id="UP000467214">
    <property type="component" value="Unassembled WGS sequence"/>
</dbReference>
<dbReference type="SUPFAM" id="SSF55785">
    <property type="entry name" value="PYP-like sensor domain (PAS domain)"/>
    <property type="match status" value="1"/>
</dbReference>
<keyword evidence="1" id="KW-1133">Transmembrane helix</keyword>
<dbReference type="Gene3D" id="3.30.70.270">
    <property type="match status" value="1"/>
</dbReference>
<sequence length="680" mass="74963">MRWKRSWLPGPLARRTALILTSSCMVLALLIGLLGRGLLIPSFDAAERRLAEDAATHTRDVFLESAYGLSRSASDWANWDETDHFIRTGDAKILRGMFSPKRFGDIGIDFMAFFNAEGLMLLSVENTSKAMVYNPPWLVKGLVADSEFGRHLFQLVTTSNRAVLSGVVRLPIGAYYIILTPVRPTAAKGAPSGYMAWGVRADKILLRNKATFFSSDTRILSVTSRDLPDEVTAWVAQKMPGGDVLVLPGDHRIESWIAVRNLDNKPALLLGRSAKREVSALGVSNINIMALVSIAGILLIGLLALYLLQFRVGRRLHHLLMAIRRIRGEGQVERLMLDGRDEVTDLAGAINELIDDKNRMLHERDESEQRFASVFASSIDGMLLLRDGQACEINASAALLFHESSPQQLLGRSLAEMLDPTDMRAVQLLAMLDGGVNAGDTKRCECRFRRADGSVFDCDATATVLLQNGCKLLHLHLDDITERKTILHQIRHMAFHDTLTGLVNRNLFHDRLEQALRQQQRDGLQFAVLFIDLDGFKAVNDRFGHAAGDALLQALSLRMSACVRSHDTLARLSGDEFALLLTGSAQPMAVLHLAKRLLAELRHPVVLGADLAQVGASIGVLLGHRGYTDAECVLHDADLAMYQAKRGGRNRIVLYRPDPSEGMAAPDCVKDCAYVQQAQA</sequence>
<dbReference type="EMBL" id="WSSB01000009">
    <property type="protein sequence ID" value="MXR37537.1"/>
    <property type="molecule type" value="Genomic_DNA"/>
</dbReference>
<evidence type="ECO:0000256" key="1">
    <source>
        <dbReference type="SAM" id="Phobius"/>
    </source>
</evidence>
<evidence type="ECO:0000259" key="2">
    <source>
        <dbReference type="PROSITE" id="PS50887"/>
    </source>
</evidence>
<dbReference type="InterPro" id="IPR013767">
    <property type="entry name" value="PAS_fold"/>
</dbReference>
<accession>A0A845BLJ0</accession>
<comment type="caution">
    <text evidence="3">The sequence shown here is derived from an EMBL/GenBank/DDBJ whole genome shotgun (WGS) entry which is preliminary data.</text>
</comment>
<proteinExistence type="predicted"/>
<feature type="transmembrane region" description="Helical" evidence="1">
    <location>
        <begin position="288"/>
        <end position="308"/>
    </location>
</feature>
<dbReference type="Pfam" id="PF00990">
    <property type="entry name" value="GGDEF"/>
    <property type="match status" value="1"/>
</dbReference>
<dbReference type="InterPro" id="IPR043128">
    <property type="entry name" value="Rev_trsase/Diguanyl_cyclase"/>
</dbReference>
<dbReference type="CDD" id="cd00130">
    <property type="entry name" value="PAS"/>
    <property type="match status" value="1"/>
</dbReference>
<keyword evidence="4" id="KW-1185">Reference proteome</keyword>
<dbReference type="PROSITE" id="PS50887">
    <property type="entry name" value="GGDEF"/>
    <property type="match status" value="1"/>
</dbReference>
<feature type="domain" description="GGDEF" evidence="2">
    <location>
        <begin position="524"/>
        <end position="657"/>
    </location>
</feature>
<dbReference type="Gene3D" id="6.10.340.10">
    <property type="match status" value="1"/>
</dbReference>
<name>A0A845BLJ0_9NEIS</name>
<dbReference type="NCBIfam" id="TIGR00229">
    <property type="entry name" value="sensory_box"/>
    <property type="match status" value="1"/>
</dbReference>
<dbReference type="Gene3D" id="3.30.450.20">
    <property type="entry name" value="PAS domain"/>
    <property type="match status" value="1"/>
</dbReference>
<dbReference type="InterPro" id="IPR052155">
    <property type="entry name" value="Biofilm_reg_signaling"/>
</dbReference>
<dbReference type="SMART" id="SM00267">
    <property type="entry name" value="GGDEF"/>
    <property type="match status" value="1"/>
</dbReference>
<dbReference type="InterPro" id="IPR000160">
    <property type="entry name" value="GGDEF_dom"/>
</dbReference>
<keyword evidence="1" id="KW-0812">Transmembrane</keyword>
<dbReference type="CDD" id="cd01949">
    <property type="entry name" value="GGDEF"/>
    <property type="match status" value="1"/>
</dbReference>
<dbReference type="PANTHER" id="PTHR44757:SF2">
    <property type="entry name" value="BIOFILM ARCHITECTURE MAINTENANCE PROTEIN MBAA"/>
    <property type="match status" value="1"/>
</dbReference>
<dbReference type="GO" id="GO:0006355">
    <property type="term" value="P:regulation of DNA-templated transcription"/>
    <property type="evidence" value="ECO:0007669"/>
    <property type="project" value="InterPro"/>
</dbReference>
<keyword evidence="1" id="KW-0472">Membrane</keyword>
<dbReference type="SUPFAM" id="SSF55073">
    <property type="entry name" value="Nucleotide cyclase"/>
    <property type="match status" value="1"/>
</dbReference>
<reference evidence="3 4" key="1">
    <citation type="submission" date="2019-12" db="EMBL/GenBank/DDBJ databases">
        <title>Neisseriaceae gen. nov. sp. Genome sequencing and assembly.</title>
        <authorList>
            <person name="Liu Z."/>
            <person name="Li A."/>
        </authorList>
    </citation>
    <scope>NUCLEOTIDE SEQUENCE [LARGE SCALE GENOMIC DNA]</scope>
    <source>
        <strain evidence="3 4">B2N2-7</strain>
    </source>
</reference>
<dbReference type="Pfam" id="PF00989">
    <property type="entry name" value="PAS"/>
    <property type="match status" value="1"/>
</dbReference>
<dbReference type="GO" id="GO:0003824">
    <property type="term" value="F:catalytic activity"/>
    <property type="evidence" value="ECO:0007669"/>
    <property type="project" value="UniProtKB-ARBA"/>
</dbReference>